<reference evidence="2" key="1">
    <citation type="submission" date="2015-05" db="EMBL/GenBank/DDBJ databases">
        <authorList>
            <person name="Fogelqvist Johan"/>
        </authorList>
    </citation>
    <scope>NUCLEOTIDE SEQUENCE [LARGE SCALE GENOMIC DNA]</scope>
</reference>
<proteinExistence type="predicted"/>
<evidence type="ECO:0000313" key="2">
    <source>
        <dbReference type="Proteomes" id="UP000045706"/>
    </source>
</evidence>
<dbReference type="EMBL" id="CVQI01038155">
    <property type="protein sequence ID" value="CRK48961.1"/>
    <property type="molecule type" value="Genomic_DNA"/>
</dbReference>
<name>A0A0G4NRJ0_VERLO</name>
<protein>
    <submittedName>
        <fullName evidence="1">Uncharacterized protein</fullName>
    </submittedName>
</protein>
<dbReference type="AlphaFoldDB" id="A0A0G4NRJ0"/>
<dbReference type="Proteomes" id="UP000045706">
    <property type="component" value="Unassembled WGS sequence"/>
</dbReference>
<accession>A0A0G4NRJ0</accession>
<evidence type="ECO:0000313" key="1">
    <source>
        <dbReference type="EMBL" id="CRK48961.1"/>
    </source>
</evidence>
<organism evidence="1 2">
    <name type="scientific">Verticillium longisporum</name>
    <name type="common">Verticillium dahliae var. longisporum</name>
    <dbReference type="NCBI Taxonomy" id="100787"/>
    <lineage>
        <taxon>Eukaryota</taxon>
        <taxon>Fungi</taxon>
        <taxon>Dikarya</taxon>
        <taxon>Ascomycota</taxon>
        <taxon>Pezizomycotina</taxon>
        <taxon>Sordariomycetes</taxon>
        <taxon>Hypocreomycetidae</taxon>
        <taxon>Glomerellales</taxon>
        <taxon>Plectosphaerellaceae</taxon>
        <taxon>Verticillium</taxon>
    </lineage>
</organism>
<gene>
    <name evidence="1" type="ORF">BN1723_020712</name>
</gene>
<feature type="non-terminal residue" evidence="1">
    <location>
        <position position="47"/>
    </location>
</feature>
<sequence length="47" mass="5466">MPFIEQALALPIEELDKISRSDKNFTFLHAIARATRDRKIIRDQLIA</sequence>